<keyword evidence="8" id="KW-0764">Sulfate transport</keyword>
<feature type="transmembrane region" description="Helical" evidence="10">
    <location>
        <begin position="81"/>
        <end position="106"/>
    </location>
</feature>
<evidence type="ECO:0000256" key="4">
    <source>
        <dbReference type="ARBA" id="ARBA00022519"/>
    </source>
</evidence>
<dbReference type="eggNOG" id="COG2981">
    <property type="taxonomic scope" value="Bacteria"/>
</dbReference>
<feature type="transmembrane region" description="Helical" evidence="10">
    <location>
        <begin position="169"/>
        <end position="192"/>
    </location>
</feature>
<dbReference type="InterPro" id="IPR050480">
    <property type="entry name" value="CysZ-like"/>
</dbReference>
<name>D6Y4G9_THEBD</name>
<proteinExistence type="predicted"/>
<keyword evidence="12" id="KW-1185">Reference proteome</keyword>
<dbReference type="HOGENOM" id="CLU_070331_0_0_11"/>
<evidence type="ECO:0000313" key="12">
    <source>
        <dbReference type="Proteomes" id="UP000006640"/>
    </source>
</evidence>
<keyword evidence="3" id="KW-1003">Cell membrane</keyword>
<reference evidence="11 12" key="1">
    <citation type="submission" date="2010-01" db="EMBL/GenBank/DDBJ databases">
        <title>The complete genome of Thermobispora bispora DSM 43833.</title>
        <authorList>
            <consortium name="US DOE Joint Genome Institute (JGI-PGF)"/>
            <person name="Lucas S."/>
            <person name="Copeland A."/>
            <person name="Lapidus A."/>
            <person name="Glavina del Rio T."/>
            <person name="Dalin E."/>
            <person name="Tice H."/>
            <person name="Bruce D."/>
            <person name="Goodwin L."/>
            <person name="Pitluck S."/>
            <person name="Kyrpides N."/>
            <person name="Mavromatis K."/>
            <person name="Ivanova N."/>
            <person name="Mikhailova N."/>
            <person name="Chertkov O."/>
            <person name="Brettin T."/>
            <person name="Detter J.C."/>
            <person name="Han C."/>
            <person name="Larimer F."/>
            <person name="Land M."/>
            <person name="Hauser L."/>
            <person name="Markowitz V."/>
            <person name="Cheng J.-F."/>
            <person name="Hugenholtz P."/>
            <person name="Woyke T."/>
            <person name="Wu D."/>
            <person name="Jando M."/>
            <person name="Schneider S."/>
            <person name="Klenk H.-P."/>
            <person name="Eisen J.A."/>
        </authorList>
    </citation>
    <scope>NUCLEOTIDE SEQUENCE [LARGE SCALE GENOMIC DNA]</scope>
    <source>
        <strain evidence="12">ATCC 19993 / DSM 43833 / CBS 139.67 / JCM 10125 / KCTC 9307 / NBRC 14880 / R51</strain>
    </source>
</reference>
<feature type="transmembrane region" description="Helical" evidence="10">
    <location>
        <begin position="144"/>
        <end position="163"/>
    </location>
</feature>
<dbReference type="InterPro" id="IPR059112">
    <property type="entry name" value="CysZ/EI24"/>
</dbReference>
<keyword evidence="5" id="KW-0028">Amino-acid biosynthesis</keyword>
<evidence type="ECO:0000256" key="10">
    <source>
        <dbReference type="SAM" id="Phobius"/>
    </source>
</evidence>
<dbReference type="Proteomes" id="UP000006640">
    <property type="component" value="Chromosome"/>
</dbReference>
<sequence length="261" mass="28789">MMIRVRSALRDLVAGCGCLFRGLAWVMAHRRWWLFGLLPALISLLLHAAAIVWLLFNAVDVAAWLTPFADDWGWRDAFRRILAFLLVAGGVGLSVFTYTAVTLAIGEPFYEKLSEKVEEDLGGLPETADQPFWRTFFRSIRDSAVILGYMLMFTVPLFLLGFVPVIGQTVIPVIAALVEGFFLTAELTTVSMERRGILRKERFALLRGRMPAALGFGVPVFLASMLPLVNVILMPAIVAGATMLVRLHLAREPRSAGAIAA</sequence>
<dbReference type="EMBL" id="CP001874">
    <property type="protein sequence ID" value="ADG89145.1"/>
    <property type="molecule type" value="Genomic_DNA"/>
</dbReference>
<evidence type="ECO:0000256" key="1">
    <source>
        <dbReference type="ARBA" id="ARBA00004141"/>
    </source>
</evidence>
<feature type="transmembrane region" description="Helical" evidence="10">
    <location>
        <begin position="32"/>
        <end position="56"/>
    </location>
</feature>
<evidence type="ECO:0000256" key="2">
    <source>
        <dbReference type="ARBA" id="ARBA00022448"/>
    </source>
</evidence>
<dbReference type="AlphaFoldDB" id="D6Y4G9"/>
<gene>
    <name evidence="11" type="ordered locus">Tbis_2442</name>
</gene>
<evidence type="ECO:0000256" key="8">
    <source>
        <dbReference type="ARBA" id="ARBA00023032"/>
    </source>
</evidence>
<keyword evidence="2" id="KW-0813">Transport</keyword>
<dbReference type="GO" id="GO:0000103">
    <property type="term" value="P:sulfate assimilation"/>
    <property type="evidence" value="ECO:0007669"/>
    <property type="project" value="TreeGrafter"/>
</dbReference>
<organism evidence="11 12">
    <name type="scientific">Thermobispora bispora (strain ATCC 19993 / DSM 43833 / CBS 139.67 / JCM 10125 / KCTC 9307 / NBRC 14880 / R51)</name>
    <dbReference type="NCBI Taxonomy" id="469371"/>
    <lineage>
        <taxon>Bacteria</taxon>
        <taxon>Bacillati</taxon>
        <taxon>Actinomycetota</taxon>
        <taxon>Actinomycetes</taxon>
        <taxon>Streptosporangiales</taxon>
        <taxon>Streptosporangiaceae</taxon>
        <taxon>Thermobispora</taxon>
    </lineage>
</organism>
<dbReference type="GO" id="GO:0005886">
    <property type="term" value="C:plasma membrane"/>
    <property type="evidence" value="ECO:0007669"/>
    <property type="project" value="TreeGrafter"/>
</dbReference>
<evidence type="ECO:0000256" key="5">
    <source>
        <dbReference type="ARBA" id="ARBA00022605"/>
    </source>
</evidence>
<dbReference type="GO" id="GO:0009675">
    <property type="term" value="F:high-affinity sulfate:proton symporter activity"/>
    <property type="evidence" value="ECO:0007669"/>
    <property type="project" value="TreeGrafter"/>
</dbReference>
<dbReference type="PANTHER" id="PTHR37468:SF1">
    <property type="entry name" value="SULFATE TRANSPORTER CYSZ"/>
    <property type="match status" value="1"/>
</dbReference>
<dbReference type="STRING" id="469371.Tbis_2442"/>
<evidence type="ECO:0008006" key="13">
    <source>
        <dbReference type="Google" id="ProtNLM"/>
    </source>
</evidence>
<comment type="subcellular location">
    <subcellularLocation>
        <location evidence="1">Membrane</location>
        <topology evidence="1">Multi-pass membrane protein</topology>
    </subcellularLocation>
</comment>
<protein>
    <recommendedName>
        <fullName evidence="13">CysZ protein</fullName>
    </recommendedName>
</protein>
<keyword evidence="4" id="KW-0997">Cell inner membrane</keyword>
<evidence type="ECO:0000256" key="9">
    <source>
        <dbReference type="ARBA" id="ARBA00023136"/>
    </source>
</evidence>
<accession>D6Y4G9</accession>
<evidence type="ECO:0000256" key="3">
    <source>
        <dbReference type="ARBA" id="ARBA00022475"/>
    </source>
</evidence>
<evidence type="ECO:0000313" key="11">
    <source>
        <dbReference type="EMBL" id="ADG89145.1"/>
    </source>
</evidence>
<dbReference type="Pfam" id="PF07264">
    <property type="entry name" value="EI24"/>
    <property type="match status" value="1"/>
</dbReference>
<keyword evidence="9 10" id="KW-0472">Membrane</keyword>
<evidence type="ECO:0000256" key="6">
    <source>
        <dbReference type="ARBA" id="ARBA00022692"/>
    </source>
</evidence>
<evidence type="ECO:0000256" key="7">
    <source>
        <dbReference type="ARBA" id="ARBA00022989"/>
    </source>
</evidence>
<keyword evidence="7 10" id="KW-1133">Transmembrane helix</keyword>
<dbReference type="GO" id="GO:0019344">
    <property type="term" value="P:cysteine biosynthetic process"/>
    <property type="evidence" value="ECO:0007669"/>
    <property type="project" value="TreeGrafter"/>
</dbReference>
<dbReference type="PANTHER" id="PTHR37468">
    <property type="entry name" value="SULFATE TRANSPORTER CYSZ"/>
    <property type="match status" value="1"/>
</dbReference>
<dbReference type="KEGG" id="tbi:Tbis_2442"/>
<keyword evidence="6 10" id="KW-0812">Transmembrane</keyword>